<keyword evidence="4" id="KW-1185">Reference proteome</keyword>
<gene>
    <name evidence="3" type="ORF">L2725_19665</name>
</gene>
<evidence type="ECO:0000256" key="2">
    <source>
        <dbReference type="SAM" id="SignalP"/>
    </source>
</evidence>
<comment type="caution">
    <text evidence="3">The sequence shown here is derived from an EMBL/GenBank/DDBJ whole genome shotgun (WGS) entry which is preliminary data.</text>
</comment>
<evidence type="ECO:0008006" key="5">
    <source>
        <dbReference type="Google" id="ProtNLM"/>
    </source>
</evidence>
<evidence type="ECO:0000313" key="4">
    <source>
        <dbReference type="Proteomes" id="UP001202831"/>
    </source>
</evidence>
<reference evidence="3 4" key="1">
    <citation type="submission" date="2022-01" db="EMBL/GenBank/DDBJ databases">
        <title>Whole genome-based taxonomy of the Shewanellaceae.</title>
        <authorList>
            <person name="Martin-Rodriguez A.J."/>
        </authorList>
    </citation>
    <scope>NUCLEOTIDE SEQUENCE [LARGE SCALE GENOMIC DNA]</scope>
    <source>
        <strain evidence="3 4">DSM 21332</strain>
    </source>
</reference>
<feature type="chain" id="PRO_5046821467" description="Peptidase" evidence="2">
    <location>
        <begin position="23"/>
        <end position="115"/>
    </location>
</feature>
<dbReference type="RefSeq" id="WP_249250531.1">
    <property type="nucleotide sequence ID" value="NZ_JAKIKT010000009.1"/>
</dbReference>
<keyword evidence="2" id="KW-0732">Signal</keyword>
<protein>
    <recommendedName>
        <fullName evidence="5">Peptidase</fullName>
    </recommendedName>
</protein>
<dbReference type="Proteomes" id="UP001202831">
    <property type="component" value="Unassembled WGS sequence"/>
</dbReference>
<evidence type="ECO:0000256" key="1">
    <source>
        <dbReference type="SAM" id="MobiDB-lite"/>
    </source>
</evidence>
<dbReference type="EMBL" id="JAKIKT010000009">
    <property type="protein sequence ID" value="MCL2915965.1"/>
    <property type="molecule type" value="Genomic_DNA"/>
</dbReference>
<proteinExistence type="predicted"/>
<feature type="region of interest" description="Disordered" evidence="1">
    <location>
        <begin position="93"/>
        <end position="115"/>
    </location>
</feature>
<accession>A0ABT0NCY7</accession>
<feature type="signal peptide" evidence="2">
    <location>
        <begin position="1"/>
        <end position="22"/>
    </location>
</feature>
<evidence type="ECO:0000313" key="3">
    <source>
        <dbReference type="EMBL" id="MCL2915965.1"/>
    </source>
</evidence>
<organism evidence="3 4">
    <name type="scientific">Shewanella corallii</name>
    <dbReference type="NCBI Taxonomy" id="560080"/>
    <lineage>
        <taxon>Bacteria</taxon>
        <taxon>Pseudomonadati</taxon>
        <taxon>Pseudomonadota</taxon>
        <taxon>Gammaproteobacteria</taxon>
        <taxon>Alteromonadales</taxon>
        <taxon>Shewanellaceae</taxon>
        <taxon>Shewanella</taxon>
    </lineage>
</organism>
<sequence>MTRLFFICFFSLLAFLPWVRVAASTTELHHNQAVTLVASGQILSLTDTLAIVSHYCNGKLMDAHLYQEGHKWRYDLELKVHKGQLLKLSVDARSGKPVSGLPLPSECQPNETTAR</sequence>
<name>A0ABT0NCY7_9GAMM</name>